<gene>
    <name evidence="2" type="ORF">CKO42_01550</name>
</gene>
<proteinExistence type="inferred from homology"/>
<dbReference type="RefSeq" id="WP_200237369.1">
    <property type="nucleotide sequence ID" value="NZ_NRRY01000002.1"/>
</dbReference>
<evidence type="ECO:0000256" key="1">
    <source>
        <dbReference type="ARBA" id="ARBA00006018"/>
    </source>
</evidence>
<dbReference type="GO" id="GO:1902670">
    <property type="term" value="F:carbon dioxide binding"/>
    <property type="evidence" value="ECO:0007669"/>
    <property type="project" value="TreeGrafter"/>
</dbReference>
<dbReference type="Pfam" id="PF01455">
    <property type="entry name" value="HupF_HypC"/>
    <property type="match status" value="1"/>
</dbReference>
<dbReference type="InterPro" id="IPR001109">
    <property type="entry name" value="Hydrogenase_HupF/HypC"/>
</dbReference>
<dbReference type="PANTHER" id="PTHR35177">
    <property type="entry name" value="HYDROGENASE MATURATION FACTOR HYBG"/>
    <property type="match status" value="1"/>
</dbReference>
<protein>
    <submittedName>
        <fullName evidence="2">Hydrogenase assembly protein HypC</fullName>
    </submittedName>
</protein>
<accession>A0A9X0W5B9</accession>
<dbReference type="PRINTS" id="PR00445">
    <property type="entry name" value="HUPFHYPC"/>
</dbReference>
<comment type="similarity">
    <text evidence="1">Belongs to the HupF/HypC family.</text>
</comment>
<dbReference type="Proteomes" id="UP001138768">
    <property type="component" value="Unassembled WGS sequence"/>
</dbReference>
<dbReference type="EMBL" id="NRRY01000002">
    <property type="protein sequence ID" value="MBK1617155.1"/>
    <property type="molecule type" value="Genomic_DNA"/>
</dbReference>
<dbReference type="GO" id="GO:0005506">
    <property type="term" value="F:iron ion binding"/>
    <property type="evidence" value="ECO:0007669"/>
    <property type="project" value="TreeGrafter"/>
</dbReference>
<dbReference type="GO" id="GO:0051604">
    <property type="term" value="P:protein maturation"/>
    <property type="evidence" value="ECO:0007669"/>
    <property type="project" value="TreeGrafter"/>
</dbReference>
<dbReference type="Gene3D" id="2.30.30.140">
    <property type="match status" value="1"/>
</dbReference>
<dbReference type="SUPFAM" id="SSF159127">
    <property type="entry name" value="HupF/HypC-like"/>
    <property type="match status" value="1"/>
</dbReference>
<comment type="caution">
    <text evidence="2">The sequence shown here is derived from an EMBL/GenBank/DDBJ whole genome shotgun (WGS) entry which is preliminary data.</text>
</comment>
<dbReference type="AlphaFoldDB" id="A0A9X0W5B9"/>
<keyword evidence="3" id="KW-1185">Reference proteome</keyword>
<dbReference type="NCBIfam" id="TIGR00074">
    <property type="entry name" value="hypC_hupF"/>
    <property type="match status" value="1"/>
</dbReference>
<reference evidence="2 3" key="1">
    <citation type="journal article" date="2020" name="Microorganisms">
        <title>Osmotic Adaptation and Compatible Solute Biosynthesis of Phototrophic Bacteria as Revealed from Genome Analyses.</title>
        <authorList>
            <person name="Imhoff J.F."/>
            <person name="Rahn T."/>
            <person name="Kunzel S."/>
            <person name="Keller A."/>
            <person name="Neulinger S.C."/>
        </authorList>
    </citation>
    <scope>NUCLEOTIDE SEQUENCE [LARGE SCALE GENOMIC DNA]</scope>
    <source>
        <strain evidence="2 3">DSM 25653</strain>
    </source>
</reference>
<organism evidence="2 3">
    <name type="scientific">Lamprobacter modestohalophilus</name>
    <dbReference type="NCBI Taxonomy" id="1064514"/>
    <lineage>
        <taxon>Bacteria</taxon>
        <taxon>Pseudomonadati</taxon>
        <taxon>Pseudomonadota</taxon>
        <taxon>Gammaproteobacteria</taxon>
        <taxon>Chromatiales</taxon>
        <taxon>Chromatiaceae</taxon>
        <taxon>Lamprobacter</taxon>
    </lineage>
</organism>
<dbReference type="PANTHER" id="PTHR35177:SF2">
    <property type="entry name" value="HYDROGENASE MATURATION FACTOR HYBG"/>
    <property type="match status" value="1"/>
</dbReference>
<evidence type="ECO:0000313" key="2">
    <source>
        <dbReference type="EMBL" id="MBK1617155.1"/>
    </source>
</evidence>
<evidence type="ECO:0000313" key="3">
    <source>
        <dbReference type="Proteomes" id="UP001138768"/>
    </source>
</evidence>
<name>A0A9X0W5B9_9GAMM</name>
<sequence>MCMGIPMQILEINGFGARCEAKGVEREVSLLMLDPEELAVGDFVVIHLGHAIEKISAERAADAWSVYDEMLAAEATAAGAEQR</sequence>